<dbReference type="InterPro" id="IPR009057">
    <property type="entry name" value="Homeodomain-like_sf"/>
</dbReference>
<dbReference type="InterPro" id="IPR017930">
    <property type="entry name" value="Myb_dom"/>
</dbReference>
<comment type="subcellular location">
    <subcellularLocation>
        <location evidence="1">Nucleus</location>
    </subcellularLocation>
</comment>
<accession>A0A8X8ZRV7</accession>
<gene>
    <name evidence="7" type="ORF">SASPL_122226</name>
</gene>
<feature type="domain" description="Myb-like" evidence="4">
    <location>
        <begin position="745"/>
        <end position="795"/>
    </location>
</feature>
<organism evidence="7">
    <name type="scientific">Salvia splendens</name>
    <name type="common">Scarlet sage</name>
    <dbReference type="NCBI Taxonomy" id="180675"/>
    <lineage>
        <taxon>Eukaryota</taxon>
        <taxon>Viridiplantae</taxon>
        <taxon>Streptophyta</taxon>
        <taxon>Embryophyta</taxon>
        <taxon>Tracheophyta</taxon>
        <taxon>Spermatophyta</taxon>
        <taxon>Magnoliopsida</taxon>
        <taxon>eudicotyledons</taxon>
        <taxon>Gunneridae</taxon>
        <taxon>Pentapetalae</taxon>
        <taxon>asterids</taxon>
        <taxon>lamiids</taxon>
        <taxon>Lamiales</taxon>
        <taxon>Lamiaceae</taxon>
        <taxon>Nepetoideae</taxon>
        <taxon>Mentheae</taxon>
        <taxon>Salviinae</taxon>
        <taxon>Salvia</taxon>
        <taxon>Salvia subgen. Calosphace</taxon>
        <taxon>core Calosphace</taxon>
    </lineage>
</organism>
<dbReference type="InterPro" id="IPR039467">
    <property type="entry name" value="TFIIIB_B''_Myb"/>
</dbReference>
<dbReference type="PROSITE" id="PS50090">
    <property type="entry name" value="MYB_LIKE"/>
    <property type="match status" value="1"/>
</dbReference>
<dbReference type="InterPro" id="IPR001005">
    <property type="entry name" value="SANT/Myb"/>
</dbReference>
<feature type="region of interest" description="Disordered" evidence="3">
    <location>
        <begin position="451"/>
        <end position="496"/>
    </location>
</feature>
<dbReference type="SMART" id="SM00717">
    <property type="entry name" value="SANT"/>
    <property type="match status" value="1"/>
</dbReference>
<feature type="region of interest" description="Disordered" evidence="3">
    <location>
        <begin position="515"/>
        <end position="653"/>
    </location>
</feature>
<evidence type="ECO:0000313" key="8">
    <source>
        <dbReference type="Proteomes" id="UP000298416"/>
    </source>
</evidence>
<comment type="caution">
    <text evidence="7">The sequence shown here is derived from an EMBL/GenBank/DDBJ whole genome shotgun (WGS) entry which is preliminary data.</text>
</comment>
<dbReference type="PROSITE" id="PS51294">
    <property type="entry name" value="HTH_MYB"/>
    <property type="match status" value="1"/>
</dbReference>
<feature type="region of interest" description="Disordered" evidence="3">
    <location>
        <begin position="830"/>
        <end position="903"/>
    </location>
</feature>
<reference evidence="7" key="2">
    <citation type="submission" date="2020-08" db="EMBL/GenBank/DDBJ databases">
        <title>Plant Genome Project.</title>
        <authorList>
            <person name="Zhang R.-G."/>
        </authorList>
    </citation>
    <scope>NUCLEOTIDE SEQUENCE</scope>
    <source>
        <strain evidence="7">Huo1</strain>
        <tissue evidence="7">Leaf</tissue>
    </source>
</reference>
<dbReference type="GO" id="GO:0070898">
    <property type="term" value="P:RNA polymerase III preinitiation complex assembly"/>
    <property type="evidence" value="ECO:0007669"/>
    <property type="project" value="TreeGrafter"/>
</dbReference>
<dbReference type="PANTHER" id="PTHR22929:SF0">
    <property type="entry name" value="TRANSCRIPTION FACTOR TFIIIB COMPONENT B'' HOMOLOG"/>
    <property type="match status" value="1"/>
</dbReference>
<dbReference type="SUPFAM" id="SSF46689">
    <property type="entry name" value="Homeodomain-like"/>
    <property type="match status" value="1"/>
</dbReference>
<evidence type="ECO:0000256" key="1">
    <source>
        <dbReference type="ARBA" id="ARBA00004123"/>
    </source>
</evidence>
<feature type="region of interest" description="Disordered" evidence="3">
    <location>
        <begin position="157"/>
        <end position="214"/>
    </location>
</feature>
<protein>
    <recommendedName>
        <fullName evidence="9">Transcription factor TFIIIB component B</fullName>
    </recommendedName>
</protein>
<evidence type="ECO:0000256" key="2">
    <source>
        <dbReference type="ARBA" id="ARBA00023242"/>
    </source>
</evidence>
<dbReference type="CDD" id="cd00167">
    <property type="entry name" value="SANT"/>
    <property type="match status" value="1"/>
</dbReference>
<sequence length="903" mass="99697">MPRINLYASSKRNQPTRNPFFSASILYLKPNFCALASRALQLLELPIDDAYDDSGEPLVASQQAFWTHEQSMGKVLVVDEIHFLIHFAAEVMNKLDVRHRSPTKPPVILGSKAFSQQAKFSARFGSSTVGSGYIAMADDFDLFDDIFGNEPVKNARAAGKFRPKPKVQPQKKVSAKSSVASSQAVQTVHSAPHDSSEPIHTVKPPEKSSDMPNDKAEFHAVSVEESADVLIGSEAYTDSLHYTDIGCTIPSSKEVASNSPNDENIGGRVGTQVFSSIDDSTNTCKMAEVTKDSELAARVDALGAGHVAKADAFDPFDDIFDNEPVKNARVAGKFRPKSKFQPQKKVSAKSLVASSKEVQTVHSAPHDSSEPIVKPLEQSERAGTQVSSSIDDSTNTCNVADATKEFDQAAEADALGAGEPIVSSADVDMDGRLVIEEMDVMDSVMPDLNSLQQDSAENNSIPTSQNGDAVDLSSPGHTDTFPTKSTSELPLDEESINLMEVPLSDSCIHVEDLPEVPSKLASRRAKTAKSKSSAASDKQQASTLSQETGAAGRSVRSKKRDSSVGKLVDEEGDETLASGQLSEEHPFSSAIDEQNINSEQPQVKNGSQKKNSKRKLKKTENDKEKPPRKSKKAKEAPEQETCTKPKKFSHSTRRRRILDKNLLNIPEEEFNPRELSFRNLILLAEYKEKQMVCAKTTGQAAAPATHQSTRNSDYNYEQAAGMYNNDEEDGAHEDTTEYFNYQSRMEKTPRVRWTKQDTELFYEAVQQFGTDFSMIAQLFPGRTREQIRNKYKKEERQYPLRLREAFTNRSKDLSHFGKVIENLNKIREQEELEDCTSTEGVPDEGVSNADDDGGKHEDGKKEENEDAATDAAEVQSAAKPETEEYEEDELSRYSQIMSDLDFL</sequence>
<feature type="compositionally biased region" description="Polar residues" evidence="3">
    <location>
        <begin position="451"/>
        <end position="467"/>
    </location>
</feature>
<feature type="domain" description="HTH myb-type" evidence="6">
    <location>
        <begin position="745"/>
        <end position="793"/>
    </location>
</feature>
<dbReference type="Gene3D" id="1.10.10.60">
    <property type="entry name" value="Homeodomain-like"/>
    <property type="match status" value="1"/>
</dbReference>
<feature type="compositionally biased region" description="Low complexity" evidence="3">
    <location>
        <begin position="167"/>
        <end position="186"/>
    </location>
</feature>
<evidence type="ECO:0000259" key="6">
    <source>
        <dbReference type="PROSITE" id="PS51294"/>
    </source>
</evidence>
<feature type="compositionally biased region" description="Low complexity" evidence="3">
    <location>
        <begin position="530"/>
        <end position="543"/>
    </location>
</feature>
<dbReference type="PANTHER" id="PTHR22929">
    <property type="entry name" value="RNA POLYMERASE III TRANSCRIPTION INITIATION FACTOR B"/>
    <property type="match status" value="1"/>
</dbReference>
<dbReference type="EMBL" id="PNBA02000008">
    <property type="protein sequence ID" value="KAG6414852.1"/>
    <property type="molecule type" value="Genomic_DNA"/>
</dbReference>
<keyword evidence="8" id="KW-1185">Reference proteome</keyword>
<feature type="compositionally biased region" description="Polar residues" evidence="3">
    <location>
        <begin position="475"/>
        <end position="488"/>
    </location>
</feature>
<name>A0A8X8ZRV7_SALSN</name>
<dbReference type="InterPro" id="IPR017884">
    <property type="entry name" value="SANT_dom"/>
</dbReference>
<evidence type="ECO:0008006" key="9">
    <source>
        <dbReference type="Google" id="ProtNLM"/>
    </source>
</evidence>
<feature type="compositionally biased region" description="Basic and acidic residues" evidence="3">
    <location>
        <begin position="560"/>
        <end position="569"/>
    </location>
</feature>
<dbReference type="GO" id="GO:0000126">
    <property type="term" value="C:transcription factor TFIIIB complex"/>
    <property type="evidence" value="ECO:0007669"/>
    <property type="project" value="TreeGrafter"/>
</dbReference>
<dbReference type="Proteomes" id="UP000298416">
    <property type="component" value="Unassembled WGS sequence"/>
</dbReference>
<dbReference type="PROSITE" id="PS51293">
    <property type="entry name" value="SANT"/>
    <property type="match status" value="1"/>
</dbReference>
<feature type="compositionally biased region" description="Basic and acidic residues" evidence="3">
    <location>
        <begin position="618"/>
        <end position="643"/>
    </location>
</feature>
<reference evidence="7" key="1">
    <citation type="submission" date="2018-01" db="EMBL/GenBank/DDBJ databases">
        <authorList>
            <person name="Mao J.F."/>
        </authorList>
    </citation>
    <scope>NUCLEOTIDE SEQUENCE</scope>
    <source>
        <strain evidence="7">Huo1</strain>
        <tissue evidence="7">Leaf</tissue>
    </source>
</reference>
<feature type="domain" description="SANT" evidence="5">
    <location>
        <begin position="752"/>
        <end position="796"/>
    </location>
</feature>
<keyword evidence="2" id="KW-0539">Nucleus</keyword>
<feature type="compositionally biased region" description="Polar residues" evidence="3">
    <location>
        <begin position="591"/>
        <end position="608"/>
    </location>
</feature>
<proteinExistence type="predicted"/>
<evidence type="ECO:0000313" key="7">
    <source>
        <dbReference type="EMBL" id="KAG6414852.1"/>
    </source>
</evidence>
<dbReference type="GO" id="GO:0005634">
    <property type="term" value="C:nucleus"/>
    <property type="evidence" value="ECO:0007669"/>
    <property type="project" value="UniProtKB-SubCell"/>
</dbReference>
<evidence type="ECO:0000259" key="5">
    <source>
        <dbReference type="PROSITE" id="PS51293"/>
    </source>
</evidence>
<dbReference type="Pfam" id="PF15963">
    <property type="entry name" value="Myb_DNA-bind_7"/>
    <property type="match status" value="1"/>
</dbReference>
<evidence type="ECO:0000256" key="3">
    <source>
        <dbReference type="SAM" id="MobiDB-lite"/>
    </source>
</evidence>
<feature type="compositionally biased region" description="Basic and acidic residues" evidence="3">
    <location>
        <begin position="203"/>
        <end position="214"/>
    </location>
</feature>
<feature type="compositionally biased region" description="Basic and acidic residues" evidence="3">
    <location>
        <begin position="852"/>
        <end position="863"/>
    </location>
</feature>
<evidence type="ECO:0000259" key="4">
    <source>
        <dbReference type="PROSITE" id="PS50090"/>
    </source>
</evidence>
<feature type="compositionally biased region" description="Basic residues" evidence="3">
    <location>
        <begin position="644"/>
        <end position="653"/>
    </location>
</feature>
<dbReference type="AlphaFoldDB" id="A0A8X8ZRV7"/>
<dbReference type="GO" id="GO:0001156">
    <property type="term" value="F:TFIIIC-class transcription factor complex binding"/>
    <property type="evidence" value="ECO:0007669"/>
    <property type="project" value="TreeGrafter"/>
</dbReference>